<keyword evidence="2" id="KW-0813">Transport</keyword>
<keyword evidence="6 8" id="KW-1133">Transmembrane helix</keyword>
<accession>A0A7W3P9B6</accession>
<reference evidence="9 10" key="1">
    <citation type="submission" date="2020-07" db="EMBL/GenBank/DDBJ databases">
        <title>Sequencing the genomes of 1000 actinobacteria strains.</title>
        <authorList>
            <person name="Klenk H.-P."/>
        </authorList>
    </citation>
    <scope>NUCLEOTIDE SEQUENCE [LARGE SCALE GENOMIC DNA]</scope>
    <source>
        <strain evidence="9 10">DSM 21349</strain>
    </source>
</reference>
<evidence type="ECO:0000256" key="6">
    <source>
        <dbReference type="ARBA" id="ARBA00022989"/>
    </source>
</evidence>
<dbReference type="CDD" id="cd06579">
    <property type="entry name" value="TM_PBP1_transp_AraH_like"/>
    <property type="match status" value="1"/>
</dbReference>
<feature type="transmembrane region" description="Helical" evidence="8">
    <location>
        <begin position="196"/>
        <end position="218"/>
    </location>
</feature>
<dbReference type="Proteomes" id="UP000580910">
    <property type="component" value="Unassembled WGS sequence"/>
</dbReference>
<comment type="caution">
    <text evidence="9">The sequence shown here is derived from an EMBL/GenBank/DDBJ whole genome shotgun (WGS) entry which is preliminary data.</text>
</comment>
<protein>
    <submittedName>
        <fullName evidence="9">Ribose/xylose/arabinose/galactoside ABC-type transport system permease subunit</fullName>
    </submittedName>
</protein>
<evidence type="ECO:0000256" key="2">
    <source>
        <dbReference type="ARBA" id="ARBA00022448"/>
    </source>
</evidence>
<organism evidence="9 10">
    <name type="scientific">Nocardioides ginsengisegetis</name>
    <dbReference type="NCBI Taxonomy" id="661491"/>
    <lineage>
        <taxon>Bacteria</taxon>
        <taxon>Bacillati</taxon>
        <taxon>Actinomycetota</taxon>
        <taxon>Actinomycetes</taxon>
        <taxon>Propionibacteriales</taxon>
        <taxon>Nocardioidaceae</taxon>
        <taxon>Nocardioides</taxon>
    </lineage>
</organism>
<evidence type="ECO:0000313" key="10">
    <source>
        <dbReference type="Proteomes" id="UP000580910"/>
    </source>
</evidence>
<evidence type="ECO:0000256" key="1">
    <source>
        <dbReference type="ARBA" id="ARBA00004651"/>
    </source>
</evidence>
<keyword evidence="10" id="KW-1185">Reference proteome</keyword>
<keyword evidence="3" id="KW-1003">Cell membrane</keyword>
<sequence>MAATRTPELLIAGIAGAVLVYGAATTEGFLSPANFKAIFAGVGILGIVAVGMTFVTLSGSLFCLTLGTTLTVSSMGFLTWLQFGVVPAILLTLLLGAVIGLGQGILVGGLGANPIIVTIGFGALQLGVASKLTNSAAVYPPGDSNYAWLASTIAGLPVAVYVLVLLVLISAFWLAKSTLGQTILLVGENQSAARAAGLPVVKAITAAFVIAGGCAALGGVLLGATDGNATLLSGGDRYTYDAIAAVLVGGVAASGGRGTVQQTVLGALLIAVISDMLLLRGASGGVQLLVTGAVVIVVLVFFQLRGHRS</sequence>
<keyword evidence="4" id="KW-0997">Cell inner membrane</keyword>
<feature type="transmembrane region" description="Helical" evidence="8">
    <location>
        <begin position="6"/>
        <end position="25"/>
    </location>
</feature>
<gene>
    <name evidence="9" type="ORF">FB382_001570</name>
</gene>
<feature type="transmembrane region" description="Helical" evidence="8">
    <location>
        <begin position="146"/>
        <end position="175"/>
    </location>
</feature>
<name>A0A7W3P9B6_9ACTN</name>
<evidence type="ECO:0000256" key="5">
    <source>
        <dbReference type="ARBA" id="ARBA00022692"/>
    </source>
</evidence>
<evidence type="ECO:0000256" key="7">
    <source>
        <dbReference type="ARBA" id="ARBA00023136"/>
    </source>
</evidence>
<feature type="transmembrane region" description="Helical" evidence="8">
    <location>
        <begin position="37"/>
        <end position="57"/>
    </location>
</feature>
<dbReference type="PANTHER" id="PTHR32196">
    <property type="entry name" value="ABC TRANSPORTER PERMEASE PROTEIN YPHD-RELATED-RELATED"/>
    <property type="match status" value="1"/>
</dbReference>
<feature type="transmembrane region" description="Helical" evidence="8">
    <location>
        <begin position="285"/>
        <end position="304"/>
    </location>
</feature>
<dbReference type="PANTHER" id="PTHR32196:SF21">
    <property type="entry name" value="ABC TRANSPORTER PERMEASE PROTEIN YPHD-RELATED"/>
    <property type="match status" value="1"/>
</dbReference>
<proteinExistence type="predicted"/>
<comment type="subcellular location">
    <subcellularLocation>
        <location evidence="1">Cell membrane</location>
        <topology evidence="1">Multi-pass membrane protein</topology>
    </subcellularLocation>
</comment>
<dbReference type="EMBL" id="JACGXA010000001">
    <property type="protein sequence ID" value="MBA8803279.1"/>
    <property type="molecule type" value="Genomic_DNA"/>
</dbReference>
<feature type="transmembrane region" description="Helical" evidence="8">
    <location>
        <begin position="77"/>
        <end position="98"/>
    </location>
</feature>
<dbReference type="Pfam" id="PF02653">
    <property type="entry name" value="BPD_transp_2"/>
    <property type="match status" value="1"/>
</dbReference>
<keyword evidence="5 8" id="KW-0812">Transmembrane</keyword>
<evidence type="ECO:0000313" key="9">
    <source>
        <dbReference type="EMBL" id="MBA8803279.1"/>
    </source>
</evidence>
<evidence type="ECO:0000256" key="3">
    <source>
        <dbReference type="ARBA" id="ARBA00022475"/>
    </source>
</evidence>
<evidence type="ECO:0000256" key="4">
    <source>
        <dbReference type="ARBA" id="ARBA00022519"/>
    </source>
</evidence>
<dbReference type="GO" id="GO:0005886">
    <property type="term" value="C:plasma membrane"/>
    <property type="evidence" value="ECO:0007669"/>
    <property type="project" value="UniProtKB-SubCell"/>
</dbReference>
<dbReference type="RefSeq" id="WP_182538172.1">
    <property type="nucleotide sequence ID" value="NZ_JACGXA010000001.1"/>
</dbReference>
<evidence type="ECO:0000256" key="8">
    <source>
        <dbReference type="SAM" id="Phobius"/>
    </source>
</evidence>
<dbReference type="AlphaFoldDB" id="A0A7W3P9B6"/>
<feature type="transmembrane region" description="Helical" evidence="8">
    <location>
        <begin position="105"/>
        <end position="126"/>
    </location>
</feature>
<dbReference type="InterPro" id="IPR001851">
    <property type="entry name" value="ABC_transp_permease"/>
</dbReference>
<dbReference type="GO" id="GO:0022857">
    <property type="term" value="F:transmembrane transporter activity"/>
    <property type="evidence" value="ECO:0007669"/>
    <property type="project" value="InterPro"/>
</dbReference>
<keyword evidence="7 8" id="KW-0472">Membrane</keyword>